<sequence>MATNQNEALLKKSSREQVTWKQKVTCTQPRSVTAAPGYLSQVARDFDVVPGVVVELPVDRLHDGLEGPGAQVDDQRHGAVLQRQVDVVGRLARVQQQPVALPRLEGQRDLVAAALDGVLRQVVAEVLGAPEGSSWKQKRFFSGIPLKNRPRFHSSVRVFPAAAGRRSEQQQQPEHLSKPRCVAVETVSIFQSVLIPGSGGETDRWLESALFNWAVCLRALCLQQARGEGNRTGSRTHTGDQYRRRWVKKKKKKSELSFSLERLWNKKKSEL</sequence>
<dbReference type="OrthoDB" id="10629688at2759"/>
<evidence type="ECO:0000256" key="1">
    <source>
        <dbReference type="SAM" id="MobiDB-lite"/>
    </source>
</evidence>
<evidence type="ECO:0000313" key="2">
    <source>
        <dbReference type="EMBL" id="TNN33915.1"/>
    </source>
</evidence>
<reference evidence="2 3" key="1">
    <citation type="submission" date="2019-03" db="EMBL/GenBank/DDBJ databases">
        <title>First draft genome of Liparis tanakae, snailfish: a comprehensive survey of snailfish specific genes.</title>
        <authorList>
            <person name="Kim W."/>
            <person name="Song I."/>
            <person name="Jeong J.-H."/>
            <person name="Kim D."/>
            <person name="Kim S."/>
            <person name="Ryu S."/>
            <person name="Song J.Y."/>
            <person name="Lee S.K."/>
        </authorList>
    </citation>
    <scope>NUCLEOTIDE SEQUENCE [LARGE SCALE GENOMIC DNA]</scope>
    <source>
        <tissue evidence="2">Muscle</tissue>
    </source>
</reference>
<accession>A0A4Z2EYF3</accession>
<protein>
    <submittedName>
        <fullName evidence="2">Uncharacterized protein</fullName>
    </submittedName>
</protein>
<organism evidence="2 3">
    <name type="scientific">Liparis tanakae</name>
    <name type="common">Tanaka's snailfish</name>
    <dbReference type="NCBI Taxonomy" id="230148"/>
    <lineage>
        <taxon>Eukaryota</taxon>
        <taxon>Metazoa</taxon>
        <taxon>Chordata</taxon>
        <taxon>Craniata</taxon>
        <taxon>Vertebrata</taxon>
        <taxon>Euteleostomi</taxon>
        <taxon>Actinopterygii</taxon>
        <taxon>Neopterygii</taxon>
        <taxon>Teleostei</taxon>
        <taxon>Neoteleostei</taxon>
        <taxon>Acanthomorphata</taxon>
        <taxon>Eupercaria</taxon>
        <taxon>Perciformes</taxon>
        <taxon>Cottioidei</taxon>
        <taxon>Cottales</taxon>
        <taxon>Liparidae</taxon>
        <taxon>Liparis</taxon>
    </lineage>
</organism>
<feature type="compositionally biased region" description="Basic residues" evidence="1">
    <location>
        <begin position="244"/>
        <end position="253"/>
    </location>
</feature>
<feature type="region of interest" description="Disordered" evidence="1">
    <location>
        <begin position="227"/>
        <end position="254"/>
    </location>
</feature>
<evidence type="ECO:0000313" key="3">
    <source>
        <dbReference type="Proteomes" id="UP000314294"/>
    </source>
</evidence>
<comment type="caution">
    <text evidence="2">The sequence shown here is derived from an EMBL/GenBank/DDBJ whole genome shotgun (WGS) entry which is preliminary data.</text>
</comment>
<dbReference type="AlphaFoldDB" id="A0A4Z2EYF3"/>
<dbReference type="Proteomes" id="UP000314294">
    <property type="component" value="Unassembled WGS sequence"/>
</dbReference>
<dbReference type="EMBL" id="SRLO01002090">
    <property type="protein sequence ID" value="TNN33915.1"/>
    <property type="molecule type" value="Genomic_DNA"/>
</dbReference>
<gene>
    <name evidence="2" type="ORF">EYF80_055923</name>
</gene>
<proteinExistence type="predicted"/>
<keyword evidence="3" id="KW-1185">Reference proteome</keyword>
<name>A0A4Z2EYF3_9TELE</name>